<sequence length="1114" mass="132191">MKVLRNKKMQKYEQIFKGKLENQVVVSEFPLQKEQLDNFTNSIKKQITSQNEKKMIEVLWSRYPHFSLTMTVFIGAYYYQSGSLWPSITDKLGVENTTAWAEELYDFLENNNFKFVTTGNYKVNSVLLHSGISKFSIPYLVENIIVPANERGWNELDIYQHIDSFGNIHTGIKNFIELKDTLTFSMLHRIQTIWKNGDRPFVEKYSGYLPEHILVGLDECEADDKNPVFHYNAPYLAHDKEVGTVYLQIPSIALQDIKIDNMYWKIIADEVEQKIPLTVLNYHDDYQEFSPENERIELRPNKKYYLELYYSNSDSVNHILAREEEISTIPILVQFEEQKQLTRLTKIRIENKEFNSLSMIISPKKLEDLQKQKLHAFMDVKKLTGIWKNYFSLTIVATTTKETINIDGYHIQLTTLATVPYLAGDFQEHLAHADQPIFKQLPYIVLTEEVVSNIKKGFIHNLRFSHGNKVEFPYRIESQDIVFENGLSKLYLQEIINTDFEGDIITCTLELYGKLGYDYQFSFLLINNLDIQPIEEHITITLPADFRLTVQWPLNVQIEKKGNDFIINPPEKLFKMKLAIFNEKNDKFDFILYKDIYNINFRVDNETNYLLGETINREEWNEQIVMLDLDTTNPAFAKTFGQQENMTIKGKEITTLPIFANGFNSYHLNKMFTEDLQEDIDFYYTFSKVEDWKHLLRVLNQWNLLDYQEELDSKNIKIRWKQTNYLNEKYLRIWRLHEPEAGFSDVPLKKRTTTFSYNFKEPGVYLFEWKDNLDEQENRPIFKEGKHKIYYIGEIRSLAYHLLLAKDEESNYTESQECVDSNVYTAEKIKRLLEIINYFGKKYLNLILKDYNRCCDFSLREYNSIRELLLSKSLTPRLLSILSQITSIQEIDTDNLFKAYETDLRFGFERRFKEKFWKNKRSKFNYFAPYNLIHNAYQKGLKQLNIDIQESKPFDPIMKDFHLHTEFLRYIYKINGEHNNTYKLAVEERLRKYAKDIENLYNQVKRKSYRKISSEVFQVVDKRRNNKVAINHPKNFPYLIGQLACLNRLFIRGLENLLSLKSDEDQKLILIREATQGIITVNRTWFMHDLVYLELILKYAEIEKDKKKTGGVFE</sequence>
<dbReference type="RefSeq" id="WP_276649359.1">
    <property type="nucleotide sequence ID" value="NZ_JAAYSM010000325.1"/>
</dbReference>
<protein>
    <submittedName>
        <fullName evidence="1">Uncharacterized protein</fullName>
    </submittedName>
</protein>
<evidence type="ECO:0000313" key="2">
    <source>
        <dbReference type="Proteomes" id="UP000541058"/>
    </source>
</evidence>
<reference evidence="1 2" key="1">
    <citation type="journal article" date="2020" name="Biotechnol. Biofuels">
        <title>New insights from the biogas microbiome by comprehensive genome-resolved metagenomics of nearly 1600 species originating from multiple anaerobic digesters.</title>
        <authorList>
            <person name="Campanaro S."/>
            <person name="Treu L."/>
            <person name="Rodriguez-R L.M."/>
            <person name="Kovalovszki A."/>
            <person name="Ziels R.M."/>
            <person name="Maus I."/>
            <person name="Zhu X."/>
            <person name="Kougias P.G."/>
            <person name="Basile A."/>
            <person name="Luo G."/>
            <person name="Schluter A."/>
            <person name="Konstantinidis K.T."/>
            <person name="Angelidaki I."/>
        </authorList>
    </citation>
    <scope>NUCLEOTIDE SEQUENCE [LARGE SCALE GENOMIC DNA]</scope>
    <source>
        <strain evidence="1">AS23ysBPME_34</strain>
    </source>
</reference>
<accession>A0A7X8H105</accession>
<proteinExistence type="predicted"/>
<name>A0A7X8H105_9LACT</name>
<evidence type="ECO:0000313" key="1">
    <source>
        <dbReference type="EMBL" id="NLJ19076.1"/>
    </source>
</evidence>
<organism evidence="1 2">
    <name type="scientific">Globicatella sulfidifaciens</name>
    <dbReference type="NCBI Taxonomy" id="136093"/>
    <lineage>
        <taxon>Bacteria</taxon>
        <taxon>Bacillati</taxon>
        <taxon>Bacillota</taxon>
        <taxon>Bacilli</taxon>
        <taxon>Lactobacillales</taxon>
        <taxon>Aerococcaceae</taxon>
        <taxon>Globicatella</taxon>
    </lineage>
</organism>
<comment type="caution">
    <text evidence="1">The sequence shown here is derived from an EMBL/GenBank/DDBJ whole genome shotgun (WGS) entry which is preliminary data.</text>
</comment>
<dbReference type="EMBL" id="JAAYSM010000325">
    <property type="protein sequence ID" value="NLJ19076.1"/>
    <property type="molecule type" value="Genomic_DNA"/>
</dbReference>
<dbReference type="AlphaFoldDB" id="A0A7X8H105"/>
<gene>
    <name evidence="1" type="ORF">GX355_09455</name>
</gene>
<dbReference type="Proteomes" id="UP000541058">
    <property type="component" value="Unassembled WGS sequence"/>
</dbReference>